<keyword evidence="3" id="KW-1185">Reference proteome</keyword>
<feature type="region of interest" description="Disordered" evidence="1">
    <location>
        <begin position="55"/>
        <end position="77"/>
    </location>
</feature>
<evidence type="ECO:0000256" key="1">
    <source>
        <dbReference type="SAM" id="MobiDB-lite"/>
    </source>
</evidence>
<sequence length="77" mass="9000">MRKRRQSRQQRQVFKIVVDHDAKKLLRWWDMASNDRVVNKINRCKGTGISKRISSVSKQTNGETKKARATIARNFDG</sequence>
<accession>A0AAW0G8Y6</accession>
<protein>
    <submittedName>
        <fullName evidence="2">Uncharacterized protein</fullName>
    </submittedName>
</protein>
<comment type="caution">
    <text evidence="2">The sequence shown here is derived from an EMBL/GenBank/DDBJ whole genome shotgun (WGS) entry which is preliminary data.</text>
</comment>
<evidence type="ECO:0000313" key="2">
    <source>
        <dbReference type="EMBL" id="KAK7685465.1"/>
    </source>
</evidence>
<reference evidence="2 3" key="1">
    <citation type="submission" date="2022-09" db="EMBL/GenBank/DDBJ databases">
        <authorList>
            <person name="Palmer J.M."/>
        </authorList>
    </citation>
    <scope>NUCLEOTIDE SEQUENCE [LARGE SCALE GENOMIC DNA]</scope>
    <source>
        <strain evidence="2 3">DSM 7382</strain>
    </source>
</reference>
<dbReference type="EMBL" id="JASBNA010000020">
    <property type="protein sequence ID" value="KAK7685465.1"/>
    <property type="molecule type" value="Genomic_DNA"/>
</dbReference>
<organism evidence="2 3">
    <name type="scientific">Cerrena zonata</name>
    <dbReference type="NCBI Taxonomy" id="2478898"/>
    <lineage>
        <taxon>Eukaryota</taxon>
        <taxon>Fungi</taxon>
        <taxon>Dikarya</taxon>
        <taxon>Basidiomycota</taxon>
        <taxon>Agaricomycotina</taxon>
        <taxon>Agaricomycetes</taxon>
        <taxon>Polyporales</taxon>
        <taxon>Cerrenaceae</taxon>
        <taxon>Cerrena</taxon>
    </lineage>
</organism>
<dbReference type="Proteomes" id="UP001385951">
    <property type="component" value="Unassembled WGS sequence"/>
</dbReference>
<name>A0AAW0G8Y6_9APHY</name>
<evidence type="ECO:0000313" key="3">
    <source>
        <dbReference type="Proteomes" id="UP001385951"/>
    </source>
</evidence>
<gene>
    <name evidence="2" type="ORF">QCA50_011329</name>
</gene>
<dbReference type="AlphaFoldDB" id="A0AAW0G8Y6"/>
<proteinExistence type="predicted"/>